<evidence type="ECO:0000256" key="1">
    <source>
        <dbReference type="SAM" id="MobiDB-lite"/>
    </source>
</evidence>
<gene>
    <name evidence="2" type="ORF">PHYSODRAFT_338886</name>
</gene>
<evidence type="ECO:0000313" key="3">
    <source>
        <dbReference type="Proteomes" id="UP000002640"/>
    </source>
</evidence>
<organism evidence="2 3">
    <name type="scientific">Phytophthora sojae (strain P6497)</name>
    <name type="common">Soybean stem and root rot agent</name>
    <name type="synonym">Phytophthora megasperma f. sp. glycines</name>
    <dbReference type="NCBI Taxonomy" id="1094619"/>
    <lineage>
        <taxon>Eukaryota</taxon>
        <taxon>Sar</taxon>
        <taxon>Stramenopiles</taxon>
        <taxon>Oomycota</taxon>
        <taxon>Peronosporomycetes</taxon>
        <taxon>Peronosporales</taxon>
        <taxon>Peronosporaceae</taxon>
        <taxon>Phytophthora</taxon>
    </lineage>
</organism>
<feature type="region of interest" description="Disordered" evidence="1">
    <location>
        <begin position="25"/>
        <end position="51"/>
    </location>
</feature>
<feature type="region of interest" description="Disordered" evidence="1">
    <location>
        <begin position="826"/>
        <end position="846"/>
    </location>
</feature>
<dbReference type="Proteomes" id="UP000002640">
    <property type="component" value="Unassembled WGS sequence"/>
</dbReference>
<dbReference type="AlphaFoldDB" id="G5A3Q4"/>
<sequence>MGPGLVARRRGACAQWQFVVPRAAQRRRDRVPPRFKRWVGKPGGAAPGNSRGVSTTRCRAWRCVMGPGLVARRRGACAQWQFVVPRAAQRRRDRVPPRFKRWVGKPGGAAPGNSRGVSTTRCRAWRCVMGPGLVARRRGACAQWQFVVPRAAQRRRDRVPPRFKRWVGKPGGAAPGNSRGVSTTRCRAWRCVMGPGLVARRRGACAQWQFVVPRAAQRRRDRVPPRFKRWVGKPGGAAPGNSRGVSTTRCRAWRCVMGPGLVARRRGACAQWQFVVPRAAQRRRDRVPPRFKRWVGKPGGAAPGNSRGVSTTRCRAWRCVMGPGLVARRRGACAQWQFVVPRAAQRRRDRVPPRFKRWVGKPGGAAPGNSRGVSTTRCRAWRCVMGPGLVARRRGACAQWQFVVPRAAQRRRDRVPPRFKRWVGKPGGAAPGNSRGVSTTRCRAWRCVMGPGLVARRRGACAQWQFVVPRAAQRRRDRVPPRFKRWVGKPGGAAPGNSRGVSTTRCRAWRCVMGPGLVARRRGACAQWQFVVPRAAQRRRDRVPPRFKRWVGKPGGAAPGNSRGVSTTRCRAWRCVMGPGLVARRRGACAQWQFVVPRRLPPVLLPLHAACTDPAFAPRAWKAAQRRRDRVPPRFKRWVGKPGGAAPGNSRGVSTTRCRAWRCVMGPGLVARRRGACAQWQFVVPRAAQRRRDRVPPRFKRWVGKPGGAAPGNSRGVSTTRCRAWRCVMGPGLVARRRGACAQWQFVVPRAAQRRRDRVPPRFKRWVGKPGGAAPGNSRGVSTTRCRAWRCVMGPGLVARRRGACAQWQFVVPRAAQRRRDRVPPRFKRWVGKPGGAAPGNSRGVSTTRCRAWRGFRLSCCPSTLPALTPPSPLVPGRPHNDGGIESRHGSSGGLVNPAARHQATVGACPRRAVAPGGV</sequence>
<reference evidence="2 3" key="1">
    <citation type="journal article" date="2006" name="Science">
        <title>Phytophthora genome sequences uncover evolutionary origins and mechanisms of pathogenesis.</title>
        <authorList>
            <person name="Tyler B.M."/>
            <person name="Tripathy S."/>
            <person name="Zhang X."/>
            <person name="Dehal P."/>
            <person name="Jiang R.H."/>
            <person name="Aerts A."/>
            <person name="Arredondo F.D."/>
            <person name="Baxter L."/>
            <person name="Bensasson D."/>
            <person name="Beynon J.L."/>
            <person name="Chapman J."/>
            <person name="Damasceno C.M."/>
            <person name="Dorrance A.E."/>
            <person name="Dou D."/>
            <person name="Dickerman A.W."/>
            <person name="Dubchak I.L."/>
            <person name="Garbelotto M."/>
            <person name="Gijzen M."/>
            <person name="Gordon S.G."/>
            <person name="Govers F."/>
            <person name="Grunwald N.J."/>
            <person name="Huang W."/>
            <person name="Ivors K.L."/>
            <person name="Jones R.W."/>
            <person name="Kamoun S."/>
            <person name="Krampis K."/>
            <person name="Lamour K.H."/>
            <person name="Lee M.K."/>
            <person name="McDonald W.H."/>
            <person name="Medina M."/>
            <person name="Meijer H.J."/>
            <person name="Nordberg E.K."/>
            <person name="Maclean D.J."/>
            <person name="Ospina-Giraldo M.D."/>
            <person name="Morris P.F."/>
            <person name="Phuntumart V."/>
            <person name="Putnam N.H."/>
            <person name="Rash S."/>
            <person name="Rose J.K."/>
            <person name="Sakihama Y."/>
            <person name="Salamov A.A."/>
            <person name="Savidor A."/>
            <person name="Scheuring C.F."/>
            <person name="Smith B.M."/>
            <person name="Sobral B.W."/>
            <person name="Terry A."/>
            <person name="Torto-Alalibo T.A."/>
            <person name="Win J."/>
            <person name="Xu Z."/>
            <person name="Zhang H."/>
            <person name="Grigoriev I.V."/>
            <person name="Rokhsar D.S."/>
            <person name="Boore J.L."/>
        </authorList>
    </citation>
    <scope>NUCLEOTIDE SEQUENCE [LARGE SCALE GENOMIC DNA]</scope>
    <source>
        <strain evidence="2 3">P6497</strain>
    </source>
</reference>
<name>G5A3Q4_PHYSP</name>
<feature type="compositionally biased region" description="Basic residues" evidence="1">
    <location>
        <begin position="25"/>
        <end position="39"/>
    </location>
</feature>
<dbReference type="EMBL" id="JH159159">
    <property type="protein sequence ID" value="EGZ10218.1"/>
    <property type="molecule type" value="Genomic_DNA"/>
</dbReference>
<dbReference type="InParanoid" id="G5A3Q4"/>
<protein>
    <submittedName>
        <fullName evidence="2">Uncharacterized protein</fullName>
    </submittedName>
</protein>
<keyword evidence="3" id="KW-1185">Reference proteome</keyword>
<feature type="compositionally biased region" description="Basic and acidic residues" evidence="1">
    <location>
        <begin position="879"/>
        <end position="889"/>
    </location>
</feature>
<dbReference type="GeneID" id="20647659"/>
<dbReference type="KEGG" id="psoj:PHYSODRAFT_338886"/>
<evidence type="ECO:0000313" key="2">
    <source>
        <dbReference type="EMBL" id="EGZ10218.1"/>
    </source>
</evidence>
<proteinExistence type="predicted"/>
<dbReference type="RefSeq" id="XP_009535079.1">
    <property type="nucleotide sequence ID" value="XM_009536784.1"/>
</dbReference>
<feature type="region of interest" description="Disordered" evidence="1">
    <location>
        <begin position="871"/>
        <end position="919"/>
    </location>
</feature>
<accession>G5A3Q4</accession>